<reference evidence="1" key="2">
    <citation type="submission" date="2018-05" db="EMBL/GenBank/DDBJ databases">
        <title>OgluRS3 (Oryza glumaepatula Reference Sequence Version 3).</title>
        <authorList>
            <person name="Zhang J."/>
            <person name="Kudrna D."/>
            <person name="Lee S."/>
            <person name="Talag J."/>
            <person name="Welchert J."/>
            <person name="Wing R.A."/>
        </authorList>
    </citation>
    <scope>NUCLEOTIDE SEQUENCE [LARGE SCALE GENOMIC DNA]</scope>
</reference>
<dbReference type="AlphaFoldDB" id="A0A0E0BFQ9"/>
<sequence length="201" mass="21301">MWRVGILFAVAAAAGCIAGWSALELLEHGDDDWIPTFPSSRLSLVVAISALSSCSPSPPPPADIAQTKIKPKAFDHAEAARPRVVRVWRRPCPREPWRRRAERIERHGSVESWSILGAVSGLTVMVAAYWGGTSERGRDDPLVACNDGGEGRANGVDALDAVEVGGVDGAASIRTHTSRLPISAGGSSATLRTLSGGPWWS</sequence>
<dbReference type="EnsemblPlants" id="OGLUM11G03860.1">
    <property type="protein sequence ID" value="OGLUM11G03860.1"/>
    <property type="gene ID" value="OGLUM11G03860"/>
</dbReference>
<dbReference type="Proteomes" id="UP000026961">
    <property type="component" value="Chromosome 11"/>
</dbReference>
<dbReference type="Gramene" id="OGLUM11G03860.1">
    <property type="protein sequence ID" value="OGLUM11G03860.1"/>
    <property type="gene ID" value="OGLUM11G03860"/>
</dbReference>
<evidence type="ECO:0000313" key="2">
    <source>
        <dbReference type="Proteomes" id="UP000026961"/>
    </source>
</evidence>
<name>A0A0E0BFQ9_9ORYZ</name>
<dbReference type="HOGENOM" id="CLU_1362290_0_0_1"/>
<dbReference type="PROSITE" id="PS51257">
    <property type="entry name" value="PROKAR_LIPOPROTEIN"/>
    <property type="match status" value="1"/>
</dbReference>
<accession>A0A0E0BFQ9</accession>
<keyword evidence="2" id="KW-1185">Reference proteome</keyword>
<reference evidence="1" key="1">
    <citation type="submission" date="2015-04" db="UniProtKB">
        <authorList>
            <consortium name="EnsemblPlants"/>
        </authorList>
    </citation>
    <scope>IDENTIFICATION</scope>
</reference>
<protein>
    <submittedName>
        <fullName evidence="1">Uncharacterized protein</fullName>
    </submittedName>
</protein>
<proteinExistence type="predicted"/>
<evidence type="ECO:0000313" key="1">
    <source>
        <dbReference type="EnsemblPlants" id="OGLUM11G03860.1"/>
    </source>
</evidence>
<organism evidence="1">
    <name type="scientific">Oryza glumipatula</name>
    <dbReference type="NCBI Taxonomy" id="40148"/>
    <lineage>
        <taxon>Eukaryota</taxon>
        <taxon>Viridiplantae</taxon>
        <taxon>Streptophyta</taxon>
        <taxon>Embryophyta</taxon>
        <taxon>Tracheophyta</taxon>
        <taxon>Spermatophyta</taxon>
        <taxon>Magnoliopsida</taxon>
        <taxon>Liliopsida</taxon>
        <taxon>Poales</taxon>
        <taxon>Poaceae</taxon>
        <taxon>BOP clade</taxon>
        <taxon>Oryzoideae</taxon>
        <taxon>Oryzeae</taxon>
        <taxon>Oryzinae</taxon>
        <taxon>Oryza</taxon>
    </lineage>
</organism>